<dbReference type="InterPro" id="IPR003718">
    <property type="entry name" value="OsmC/Ohr_fam"/>
</dbReference>
<dbReference type="AlphaFoldDB" id="A0A1H1GS08"/>
<organism evidence="1 2">
    <name type="scientific">Natronobacterium texcoconense</name>
    <dbReference type="NCBI Taxonomy" id="1095778"/>
    <lineage>
        <taxon>Archaea</taxon>
        <taxon>Methanobacteriati</taxon>
        <taxon>Methanobacteriota</taxon>
        <taxon>Stenosarchaea group</taxon>
        <taxon>Halobacteria</taxon>
        <taxon>Halobacteriales</taxon>
        <taxon>Natrialbaceae</taxon>
        <taxon>Natronobacterium</taxon>
    </lineage>
</organism>
<dbReference type="STRING" id="1095778.SAMN04489842_2577"/>
<dbReference type="Pfam" id="PF02566">
    <property type="entry name" value="OsmC"/>
    <property type="match status" value="1"/>
</dbReference>
<reference evidence="2" key="1">
    <citation type="submission" date="2016-10" db="EMBL/GenBank/DDBJ databases">
        <authorList>
            <person name="Varghese N."/>
            <person name="Submissions S."/>
        </authorList>
    </citation>
    <scope>NUCLEOTIDE SEQUENCE [LARGE SCALE GENOMIC DNA]</scope>
    <source>
        <strain evidence="2">DSM 24767</strain>
    </source>
</reference>
<dbReference type="Gene3D" id="3.30.300.20">
    <property type="match status" value="1"/>
</dbReference>
<dbReference type="SUPFAM" id="SSF82784">
    <property type="entry name" value="OsmC-like"/>
    <property type="match status" value="1"/>
</dbReference>
<protein>
    <submittedName>
        <fullName evidence="1">Uncharacterized OsmC-related protein</fullName>
    </submittedName>
</protein>
<keyword evidence="2" id="KW-1185">Reference proteome</keyword>
<dbReference type="EMBL" id="FNLC01000002">
    <property type="protein sequence ID" value="SDR15994.1"/>
    <property type="molecule type" value="Genomic_DNA"/>
</dbReference>
<evidence type="ECO:0000313" key="1">
    <source>
        <dbReference type="EMBL" id="SDR15994.1"/>
    </source>
</evidence>
<name>A0A1H1GS08_NATTX</name>
<gene>
    <name evidence="1" type="ORF">SAMN04489842_2577</name>
</gene>
<dbReference type="InterPro" id="IPR015946">
    <property type="entry name" value="KH_dom-like_a/b"/>
</dbReference>
<dbReference type="InterPro" id="IPR036102">
    <property type="entry name" value="OsmC/Ohrsf"/>
</dbReference>
<dbReference type="Proteomes" id="UP000198848">
    <property type="component" value="Unassembled WGS sequence"/>
</dbReference>
<proteinExistence type="predicted"/>
<dbReference type="PANTHER" id="PTHR35368">
    <property type="entry name" value="HYDROPEROXIDE REDUCTASE"/>
    <property type="match status" value="1"/>
</dbReference>
<dbReference type="InterPro" id="IPR052924">
    <property type="entry name" value="OsmC/Ohr_hydroprdx_reductase"/>
</dbReference>
<accession>A0A1H1GS08</accession>
<dbReference type="PANTHER" id="PTHR35368:SF1">
    <property type="entry name" value="HYDROPEROXIDE REDUCTASE"/>
    <property type="match status" value="1"/>
</dbReference>
<evidence type="ECO:0000313" key="2">
    <source>
        <dbReference type="Proteomes" id="UP000198848"/>
    </source>
</evidence>
<sequence>MVGVMSNSARTQRFDVSATGESHTKTTVTARDFEFVIDEPPASGGTDDGPTPVEYLLGSWAGCLNVVAHLVADEYGFDLESVEIHLEGELDPARFLGKSDEPRPGYQEIDVTLEVEADAENEVLEEWLAEVERRCPVGDNIENETPTTLTLEH</sequence>